<dbReference type="InterPro" id="IPR050238">
    <property type="entry name" value="DNA_Rep/Repair_Clamp_Loader"/>
</dbReference>
<dbReference type="Proteomes" id="UP000231252">
    <property type="component" value="Unassembled WGS sequence"/>
</dbReference>
<comment type="caution">
    <text evidence="1">The sequence shown here is derived from an EMBL/GenBank/DDBJ whole genome shotgun (WGS) entry which is preliminary data.</text>
</comment>
<dbReference type="GO" id="GO:0006261">
    <property type="term" value="P:DNA-templated DNA replication"/>
    <property type="evidence" value="ECO:0007669"/>
    <property type="project" value="TreeGrafter"/>
</dbReference>
<name>A0A2H0XEJ8_UNCKA</name>
<dbReference type="PANTHER" id="PTHR11669:SF8">
    <property type="entry name" value="DNA POLYMERASE III SUBUNIT DELTA"/>
    <property type="match status" value="1"/>
</dbReference>
<protein>
    <recommendedName>
        <fullName evidence="3">DNA polymerase III subunit delta</fullName>
    </recommendedName>
</protein>
<dbReference type="Gene3D" id="3.40.50.300">
    <property type="entry name" value="P-loop containing nucleotide triphosphate hydrolases"/>
    <property type="match status" value="1"/>
</dbReference>
<evidence type="ECO:0008006" key="3">
    <source>
        <dbReference type="Google" id="ProtNLM"/>
    </source>
</evidence>
<dbReference type="AlphaFoldDB" id="A0A2H0XEJ8"/>
<dbReference type="InterPro" id="IPR027417">
    <property type="entry name" value="P-loop_NTPase"/>
</dbReference>
<dbReference type="PANTHER" id="PTHR11669">
    <property type="entry name" value="REPLICATION FACTOR C / DNA POLYMERASE III GAMMA-TAU SUBUNIT"/>
    <property type="match status" value="1"/>
</dbReference>
<evidence type="ECO:0000313" key="2">
    <source>
        <dbReference type="Proteomes" id="UP000231252"/>
    </source>
</evidence>
<dbReference type="EMBL" id="PEYU01000021">
    <property type="protein sequence ID" value="PIS22579.1"/>
    <property type="molecule type" value="Genomic_DNA"/>
</dbReference>
<sequence length="210" mass="23505">MLGSVLITGFNKKERLIKAWELLATHGFTIDVASPDLLIVQKEGEKKSIGIAQAKEVKKFLQELPFEKKIKAIVIEDAQMLTDDAQGSLLKILEEPPVFGLIILLCDNEGSLLPTVVSRCQKVVLKSTGTASTVYNLADKSYEELFDLAKEVSQKDKDEVVEFLEGLLRYNINHFSPVSLVQKMEKAIKDIKEANVALKFALEDIFLMHK</sequence>
<dbReference type="Pfam" id="PF13177">
    <property type="entry name" value="DNA_pol3_delta2"/>
    <property type="match status" value="1"/>
</dbReference>
<gene>
    <name evidence="1" type="ORF">COT50_01195</name>
</gene>
<evidence type="ECO:0000313" key="1">
    <source>
        <dbReference type="EMBL" id="PIS22579.1"/>
    </source>
</evidence>
<organism evidence="1 2">
    <name type="scientific">candidate division WWE3 bacterium CG08_land_8_20_14_0_20_41_10</name>
    <dbReference type="NCBI Taxonomy" id="1975085"/>
    <lineage>
        <taxon>Bacteria</taxon>
        <taxon>Katanobacteria</taxon>
    </lineage>
</organism>
<proteinExistence type="predicted"/>
<reference evidence="2" key="1">
    <citation type="submission" date="2017-09" db="EMBL/GenBank/DDBJ databases">
        <title>Depth-based differentiation of microbial function through sediment-hosted aquifers and enrichment of novel symbionts in the deep terrestrial subsurface.</title>
        <authorList>
            <person name="Probst A.J."/>
            <person name="Ladd B."/>
            <person name="Jarett J.K."/>
            <person name="Geller-Mcgrath D.E."/>
            <person name="Sieber C.M.K."/>
            <person name="Emerson J.B."/>
            <person name="Anantharaman K."/>
            <person name="Thomas B.C."/>
            <person name="Malmstrom R."/>
            <person name="Stieglmeier M."/>
            <person name="Klingl A."/>
            <person name="Woyke T."/>
            <person name="Ryan C.M."/>
            <person name="Banfield J.F."/>
        </authorList>
    </citation>
    <scope>NUCLEOTIDE SEQUENCE [LARGE SCALE GENOMIC DNA]</scope>
</reference>
<accession>A0A2H0XEJ8</accession>
<dbReference type="SUPFAM" id="SSF52540">
    <property type="entry name" value="P-loop containing nucleoside triphosphate hydrolases"/>
    <property type="match status" value="1"/>
</dbReference>